<evidence type="ECO:0000259" key="7">
    <source>
        <dbReference type="PROSITE" id="PS01124"/>
    </source>
</evidence>
<evidence type="ECO:0000256" key="4">
    <source>
        <dbReference type="PROSITE-ProRule" id="PRU00339"/>
    </source>
</evidence>
<evidence type="ECO:0000313" key="9">
    <source>
        <dbReference type="EMBL" id="RKE79110.1"/>
    </source>
</evidence>
<reference evidence="9 10" key="2">
    <citation type="submission" date="2018-09" db="EMBL/GenBank/DDBJ databases">
        <title>Genomic Encyclopedia of Archaeal and Bacterial Type Strains, Phase II (KMG-II): from individual species to whole genera.</title>
        <authorList>
            <person name="Goeker M."/>
        </authorList>
    </citation>
    <scope>NUCLEOTIDE SEQUENCE [LARGE SCALE GENOMIC DNA]</scope>
    <source>
        <strain evidence="9 10">DSM 27620</strain>
    </source>
</reference>
<dbReference type="EMBL" id="RAQH01000012">
    <property type="protein sequence ID" value="RKE79110.1"/>
    <property type="molecule type" value="Genomic_DNA"/>
</dbReference>
<keyword evidence="6" id="KW-1133">Transmembrane helix</keyword>
<dbReference type="Pfam" id="PF12833">
    <property type="entry name" value="HTH_18"/>
    <property type="match status" value="1"/>
</dbReference>
<keyword evidence="1" id="KW-0805">Transcription regulation</keyword>
<dbReference type="AlphaFoldDB" id="A0A420CKS4"/>
<reference evidence="11" key="3">
    <citation type="journal article" date="2019" name="Int. J. Syst. Evol. Microbiol.">
        <title>The Global Catalogue of Microorganisms (GCM) 10K type strain sequencing project: providing services to taxonomists for standard genome sequencing and annotation.</title>
        <authorList>
            <consortium name="The Broad Institute Genomics Platform"/>
            <consortium name="The Broad Institute Genome Sequencing Center for Infectious Disease"/>
            <person name="Wu L."/>
            <person name="Ma J."/>
        </authorList>
    </citation>
    <scope>NUCLEOTIDE SEQUENCE [LARGE SCALE GENOMIC DNA]</scope>
    <source>
        <strain evidence="11">CCM 8490</strain>
    </source>
</reference>
<keyword evidence="6" id="KW-0812">Transmembrane</keyword>
<dbReference type="Gene3D" id="1.10.10.60">
    <property type="entry name" value="Homeodomain-like"/>
    <property type="match status" value="1"/>
</dbReference>
<feature type="region of interest" description="Disordered" evidence="5">
    <location>
        <begin position="394"/>
        <end position="424"/>
    </location>
</feature>
<feature type="transmembrane region" description="Helical" evidence="6">
    <location>
        <begin position="353"/>
        <end position="372"/>
    </location>
</feature>
<evidence type="ECO:0000256" key="3">
    <source>
        <dbReference type="ARBA" id="ARBA00023163"/>
    </source>
</evidence>
<dbReference type="InterPro" id="IPR011990">
    <property type="entry name" value="TPR-like_helical_dom_sf"/>
</dbReference>
<evidence type="ECO:0000256" key="5">
    <source>
        <dbReference type="SAM" id="MobiDB-lite"/>
    </source>
</evidence>
<dbReference type="GO" id="GO:0003700">
    <property type="term" value="F:DNA-binding transcription factor activity"/>
    <property type="evidence" value="ECO:0007669"/>
    <property type="project" value="InterPro"/>
</dbReference>
<keyword evidence="2 9" id="KW-0238">DNA-binding</keyword>
<dbReference type="InterPro" id="IPR018060">
    <property type="entry name" value="HTH_AraC"/>
</dbReference>
<dbReference type="OrthoDB" id="5295174at2"/>
<dbReference type="SMART" id="SM00028">
    <property type="entry name" value="TPR"/>
    <property type="match status" value="4"/>
</dbReference>
<reference evidence="8" key="4">
    <citation type="submission" date="2024-05" db="EMBL/GenBank/DDBJ databases">
        <authorList>
            <person name="Sun Q."/>
            <person name="Sedlacek I."/>
        </authorList>
    </citation>
    <scope>NUCLEOTIDE SEQUENCE</scope>
    <source>
        <strain evidence="8">CCM 8490</strain>
    </source>
</reference>
<dbReference type="GO" id="GO:0043565">
    <property type="term" value="F:sequence-specific DNA binding"/>
    <property type="evidence" value="ECO:0007669"/>
    <property type="project" value="InterPro"/>
</dbReference>
<evidence type="ECO:0000256" key="6">
    <source>
        <dbReference type="SAM" id="Phobius"/>
    </source>
</evidence>
<sequence>MLTLTVQHPNMMTIKLKCRKGFLSRLVILFTIIITFYAKAQNAEAFNQIYTKTYLEISQKDFQKALTIADSLYTVSETPRFKAKSLMLSASLLQQSGEFKSAVEYALKAEKILEDTDDYVWKAKISGFLATQYRHLGLFDQSKKYIDETVEIIKNINDPRLVNQTSGFLMQEKAYYEIEQKNYKQSIQLVNEASRYFSLTRQENPFLSANNEQLLGLNYYHLGNYAKAMDYYQKALNKLNQMPDNFLKALVLNGMAKIYIEQKDPKRAKPLIDKAQQLAEESPYLSLKNEIYQSSQQYYALIKDIENLELSKHKQDSVKEKISSKTSAFINESYTNLKKDSEKNQKQSAQKSIIIILFLSVLTALIFYFLIYRRRQKQKFRKIEQILKELEQKNVSAPMESDETEQPDHQENEMISPDETEDTETEPQALMTAATEKKILGKLDRFEQTTLFTRSNVSLPYVAAYCSTNTKYLSYVVNTYKKKDFKNYINELRVKHIIHKLKNDSQYHKYKISSLAEEAGFSSQSKFAAAFRKVTDVSPSEFLDHLKSQHLN</sequence>
<dbReference type="PANTHER" id="PTHR43280">
    <property type="entry name" value="ARAC-FAMILY TRANSCRIPTIONAL REGULATOR"/>
    <property type="match status" value="1"/>
</dbReference>
<keyword evidence="4" id="KW-0802">TPR repeat</keyword>
<dbReference type="SUPFAM" id="SSF48452">
    <property type="entry name" value="TPR-like"/>
    <property type="match status" value="2"/>
</dbReference>
<gene>
    <name evidence="9" type="ORF">BXY58_3372</name>
    <name evidence="8" type="ORF">GCM10007332_22480</name>
</gene>
<dbReference type="InterPro" id="IPR009057">
    <property type="entry name" value="Homeodomain-like_sf"/>
</dbReference>
<evidence type="ECO:0000256" key="2">
    <source>
        <dbReference type="ARBA" id="ARBA00023125"/>
    </source>
</evidence>
<feature type="transmembrane region" description="Helical" evidence="6">
    <location>
        <begin position="21"/>
        <end position="38"/>
    </location>
</feature>
<evidence type="ECO:0000313" key="10">
    <source>
        <dbReference type="Proteomes" id="UP000285906"/>
    </source>
</evidence>
<dbReference type="PROSITE" id="PS01124">
    <property type="entry name" value="HTH_ARAC_FAMILY_2"/>
    <property type="match status" value="1"/>
</dbReference>
<keyword evidence="11" id="KW-1185">Reference proteome</keyword>
<dbReference type="Proteomes" id="UP000658202">
    <property type="component" value="Unassembled WGS sequence"/>
</dbReference>
<feature type="domain" description="HTH araC/xylS-type" evidence="7">
    <location>
        <begin position="441"/>
        <end position="545"/>
    </location>
</feature>
<proteinExistence type="predicted"/>
<dbReference type="SMART" id="SM00342">
    <property type="entry name" value="HTH_ARAC"/>
    <property type="match status" value="1"/>
</dbReference>
<comment type="caution">
    <text evidence="9">The sequence shown here is derived from an EMBL/GenBank/DDBJ whole genome shotgun (WGS) entry which is preliminary data.</text>
</comment>
<name>A0A420CKS4_9FLAO</name>
<dbReference type="SUPFAM" id="SSF46689">
    <property type="entry name" value="Homeodomain-like"/>
    <property type="match status" value="1"/>
</dbReference>
<feature type="repeat" description="TPR" evidence="4">
    <location>
        <begin position="209"/>
        <end position="242"/>
    </location>
</feature>
<evidence type="ECO:0000256" key="1">
    <source>
        <dbReference type="ARBA" id="ARBA00023015"/>
    </source>
</evidence>
<dbReference type="InterPro" id="IPR019734">
    <property type="entry name" value="TPR_rpt"/>
</dbReference>
<accession>A0A420CKS4</accession>
<keyword evidence="3" id="KW-0804">Transcription</keyword>
<dbReference type="Pfam" id="PF13424">
    <property type="entry name" value="TPR_12"/>
    <property type="match status" value="1"/>
</dbReference>
<organism evidence="9 10">
    <name type="scientific">Epilithonimonas arachidiradicis</name>
    <dbReference type="NCBI Taxonomy" id="1617282"/>
    <lineage>
        <taxon>Bacteria</taxon>
        <taxon>Pseudomonadati</taxon>
        <taxon>Bacteroidota</taxon>
        <taxon>Flavobacteriia</taxon>
        <taxon>Flavobacteriales</taxon>
        <taxon>Weeksellaceae</taxon>
        <taxon>Chryseobacterium group</taxon>
        <taxon>Epilithonimonas</taxon>
    </lineage>
</organism>
<dbReference type="EMBL" id="BMCW01000004">
    <property type="protein sequence ID" value="GGG60329.1"/>
    <property type="molecule type" value="Genomic_DNA"/>
</dbReference>
<evidence type="ECO:0000313" key="11">
    <source>
        <dbReference type="Proteomes" id="UP000658202"/>
    </source>
</evidence>
<dbReference type="Proteomes" id="UP000285906">
    <property type="component" value="Unassembled WGS sequence"/>
</dbReference>
<dbReference type="PROSITE" id="PS50005">
    <property type="entry name" value="TPR"/>
    <property type="match status" value="1"/>
</dbReference>
<dbReference type="Gene3D" id="1.25.40.10">
    <property type="entry name" value="Tetratricopeptide repeat domain"/>
    <property type="match status" value="2"/>
</dbReference>
<keyword evidence="6" id="KW-0472">Membrane</keyword>
<dbReference type="PANTHER" id="PTHR43280:SF2">
    <property type="entry name" value="HTH-TYPE TRANSCRIPTIONAL REGULATOR EXSA"/>
    <property type="match status" value="1"/>
</dbReference>
<dbReference type="RefSeq" id="WP_120214898.1">
    <property type="nucleotide sequence ID" value="NZ_BMCW01000004.1"/>
</dbReference>
<reference evidence="8" key="1">
    <citation type="journal article" date="2014" name="Int. J. Syst. Evol. Microbiol.">
        <title>Complete genome of a new Firmicutes species belonging to the dominant human colonic microbiota ('Ruminococcus bicirculans') reveals two chromosomes and a selective capacity to utilize plant glucans.</title>
        <authorList>
            <consortium name="NISC Comparative Sequencing Program"/>
            <person name="Wegmann U."/>
            <person name="Louis P."/>
            <person name="Goesmann A."/>
            <person name="Henrissat B."/>
            <person name="Duncan S.H."/>
            <person name="Flint H.J."/>
        </authorList>
    </citation>
    <scope>NUCLEOTIDE SEQUENCE</scope>
    <source>
        <strain evidence="8">CCM 8490</strain>
    </source>
</reference>
<protein>
    <submittedName>
        <fullName evidence="9">AraC-like DNA-binding protein</fullName>
    </submittedName>
    <submittedName>
        <fullName evidence="8">Transcriptional regulator</fullName>
    </submittedName>
</protein>
<evidence type="ECO:0000313" key="8">
    <source>
        <dbReference type="EMBL" id="GGG60329.1"/>
    </source>
</evidence>